<reference evidence="3 4" key="1">
    <citation type="journal article" date="2019" name="Int. J. Syst. Evol. Microbiol.">
        <title>The Global Catalogue of Microorganisms (GCM) 10K type strain sequencing project: providing services to taxonomists for standard genome sequencing and annotation.</title>
        <authorList>
            <consortium name="The Broad Institute Genomics Platform"/>
            <consortium name="The Broad Institute Genome Sequencing Center for Infectious Disease"/>
            <person name="Wu L."/>
            <person name="Ma J."/>
        </authorList>
    </citation>
    <scope>NUCLEOTIDE SEQUENCE [LARGE SCALE GENOMIC DNA]</scope>
    <source>
        <strain evidence="3 4">RDMS1</strain>
    </source>
</reference>
<dbReference type="PRINTS" id="PR00080">
    <property type="entry name" value="SDRFAMILY"/>
</dbReference>
<dbReference type="PRINTS" id="PR00081">
    <property type="entry name" value="GDHRDH"/>
</dbReference>
<protein>
    <submittedName>
        <fullName evidence="3">SDR family NAD(P)-dependent oxidoreductase</fullName>
        <ecNumber evidence="3">1.1.1.-</ecNumber>
    </submittedName>
</protein>
<comment type="similarity">
    <text evidence="1">Belongs to the short-chain dehydrogenases/reductases (SDR) family.</text>
</comment>
<organism evidence="3 4">
    <name type="scientific">Halocatena marina</name>
    <dbReference type="NCBI Taxonomy" id="2934937"/>
    <lineage>
        <taxon>Archaea</taxon>
        <taxon>Methanobacteriati</taxon>
        <taxon>Methanobacteriota</taxon>
        <taxon>Stenosarchaea group</taxon>
        <taxon>Halobacteria</taxon>
        <taxon>Halobacteriales</taxon>
        <taxon>Natronomonadaceae</taxon>
        <taxon>Halocatena</taxon>
    </lineage>
</organism>
<evidence type="ECO:0000256" key="1">
    <source>
        <dbReference type="ARBA" id="ARBA00006484"/>
    </source>
</evidence>
<dbReference type="EC" id="1.1.1.-" evidence="3"/>
<dbReference type="EMBL" id="JBHTAX010000001">
    <property type="protein sequence ID" value="MFC7189632.1"/>
    <property type="molecule type" value="Genomic_DNA"/>
</dbReference>
<dbReference type="InterPro" id="IPR036291">
    <property type="entry name" value="NAD(P)-bd_dom_sf"/>
</dbReference>
<keyword evidence="4" id="KW-1185">Reference proteome</keyword>
<dbReference type="PANTHER" id="PTHR42760">
    <property type="entry name" value="SHORT-CHAIN DEHYDROGENASES/REDUCTASES FAMILY MEMBER"/>
    <property type="match status" value="1"/>
</dbReference>
<dbReference type="NCBIfam" id="NF009466">
    <property type="entry name" value="PRK12826.1-2"/>
    <property type="match status" value="1"/>
</dbReference>
<evidence type="ECO:0000313" key="4">
    <source>
        <dbReference type="Proteomes" id="UP001596417"/>
    </source>
</evidence>
<sequence>MSVLDQFSLDGETAVVTGGARGLGEAMAIALTEAGANVAIADVTIDAAESTATALEKTGSTTTAVEVDVTDETQVQAMVETVVDRLGPIDILINNAGIAANARAEEMEYETWQRVIDVNLSGVFLCAKHVGRQMLDRGTGRIINIASMSAYNVNVPQPQVGYNASKAGVLMVTKSMAVEWADRGVRVNAIAPGYMRTDLVEDVLEADPEMEQMWLENTPMGRLGRPEDLAGLVVYLASTASSYMTGEIVRIDGGYTAR</sequence>
<dbReference type="InterPro" id="IPR020904">
    <property type="entry name" value="Sc_DH/Rdtase_CS"/>
</dbReference>
<dbReference type="NCBIfam" id="NF005559">
    <property type="entry name" value="PRK07231.1"/>
    <property type="match status" value="1"/>
</dbReference>
<dbReference type="Proteomes" id="UP001596417">
    <property type="component" value="Unassembled WGS sequence"/>
</dbReference>
<dbReference type="GO" id="GO:0005975">
    <property type="term" value="P:carbohydrate metabolic process"/>
    <property type="evidence" value="ECO:0007669"/>
    <property type="project" value="UniProtKB-ARBA"/>
</dbReference>
<dbReference type="GeneID" id="76199193"/>
<dbReference type="Pfam" id="PF13561">
    <property type="entry name" value="adh_short_C2"/>
    <property type="match status" value="1"/>
</dbReference>
<keyword evidence="2 3" id="KW-0560">Oxidoreductase</keyword>
<dbReference type="AlphaFoldDB" id="A0ABD5YP93"/>
<dbReference type="Gene3D" id="3.40.50.720">
    <property type="entry name" value="NAD(P)-binding Rossmann-like Domain"/>
    <property type="match status" value="1"/>
</dbReference>
<dbReference type="InterPro" id="IPR002347">
    <property type="entry name" value="SDR_fam"/>
</dbReference>
<comment type="caution">
    <text evidence="3">The sequence shown here is derived from an EMBL/GenBank/DDBJ whole genome shotgun (WGS) entry which is preliminary data.</text>
</comment>
<accession>A0ABD5YP93</accession>
<dbReference type="PROSITE" id="PS00061">
    <property type="entry name" value="ADH_SHORT"/>
    <property type="match status" value="1"/>
</dbReference>
<dbReference type="GO" id="GO:0016616">
    <property type="term" value="F:oxidoreductase activity, acting on the CH-OH group of donors, NAD or NADP as acceptor"/>
    <property type="evidence" value="ECO:0007669"/>
    <property type="project" value="UniProtKB-ARBA"/>
</dbReference>
<evidence type="ECO:0000256" key="2">
    <source>
        <dbReference type="ARBA" id="ARBA00023002"/>
    </source>
</evidence>
<proteinExistence type="inferred from homology"/>
<dbReference type="PANTHER" id="PTHR42760:SF115">
    <property type="entry name" value="3-OXOACYL-[ACYL-CARRIER-PROTEIN] REDUCTASE FABG"/>
    <property type="match status" value="1"/>
</dbReference>
<dbReference type="FunFam" id="3.40.50.720:FF:000240">
    <property type="entry name" value="SDR family oxidoreductase"/>
    <property type="match status" value="1"/>
</dbReference>
<dbReference type="SUPFAM" id="SSF51735">
    <property type="entry name" value="NAD(P)-binding Rossmann-fold domains"/>
    <property type="match status" value="1"/>
</dbReference>
<gene>
    <name evidence="3" type="ORF">ACFQL7_07020</name>
</gene>
<dbReference type="RefSeq" id="WP_264554846.1">
    <property type="nucleotide sequence ID" value="NZ_CP109979.1"/>
</dbReference>
<name>A0ABD5YP93_9EURY</name>
<evidence type="ECO:0000313" key="3">
    <source>
        <dbReference type="EMBL" id="MFC7189632.1"/>
    </source>
</evidence>